<protein>
    <recommendedName>
        <fullName evidence="4">Peptide methionine sulfoxide reductase MsrA</fullName>
        <shortName evidence="4">Protein-methionine-S-oxide reductase</shortName>
        <ecNumber evidence="4">1.8.4.11</ecNumber>
    </recommendedName>
    <alternativeName>
        <fullName evidence="4">Peptide-methionine (S)-S-oxide reductase</fullName>
        <shortName evidence="4">Peptide Met(O) reductase</shortName>
    </alternativeName>
</protein>
<feature type="domain" description="Peptide methionine sulphoxide reductase MsrA" evidence="5">
    <location>
        <begin position="10"/>
        <end position="159"/>
    </location>
</feature>
<gene>
    <name evidence="4 6" type="primary">msrA</name>
    <name evidence="6" type="ORF">JCM17846_12470</name>
</gene>
<dbReference type="EC" id="1.8.4.11" evidence="4"/>
<keyword evidence="7" id="KW-1185">Reference proteome</keyword>
<dbReference type="InterPro" id="IPR036509">
    <property type="entry name" value="Met_Sox_Rdtase_MsrA_sf"/>
</dbReference>
<comment type="similarity">
    <text evidence="4">Belongs to the MsrA Met sulfoxide reductase family.</text>
</comment>
<reference evidence="6 7" key="1">
    <citation type="submission" date="2019-09" db="EMBL/GenBank/DDBJ databases">
        <title>NBRP : Genome information of microbial organism related human and environment.</title>
        <authorList>
            <person name="Hattori M."/>
            <person name="Oshima K."/>
            <person name="Inaba H."/>
            <person name="Suda W."/>
            <person name="Sakamoto M."/>
            <person name="Iino T."/>
            <person name="Kitahara M."/>
            <person name="Oshida Y."/>
            <person name="Iida T."/>
            <person name="Kudo T."/>
            <person name="Itoh T."/>
            <person name="Ohkuma M."/>
        </authorList>
    </citation>
    <scope>NUCLEOTIDE SEQUENCE [LARGE SCALE GENOMIC DNA]</scope>
    <source>
        <strain evidence="6 7">Q-1</strain>
    </source>
</reference>
<feature type="active site" evidence="4">
    <location>
        <position position="16"/>
    </location>
</feature>
<dbReference type="PANTHER" id="PTHR43774:SF1">
    <property type="entry name" value="PEPTIDE METHIONINE SULFOXIDE REDUCTASE MSRA 2"/>
    <property type="match status" value="1"/>
</dbReference>
<comment type="catalytic activity">
    <reaction evidence="3 4">
        <text>[thioredoxin]-disulfide + L-methionine + H2O = L-methionine (S)-S-oxide + [thioredoxin]-dithiol</text>
        <dbReference type="Rhea" id="RHEA:19993"/>
        <dbReference type="Rhea" id="RHEA-COMP:10698"/>
        <dbReference type="Rhea" id="RHEA-COMP:10700"/>
        <dbReference type="ChEBI" id="CHEBI:15377"/>
        <dbReference type="ChEBI" id="CHEBI:29950"/>
        <dbReference type="ChEBI" id="CHEBI:50058"/>
        <dbReference type="ChEBI" id="CHEBI:57844"/>
        <dbReference type="ChEBI" id="CHEBI:58772"/>
        <dbReference type="EC" id="1.8.4.11"/>
    </reaction>
</comment>
<evidence type="ECO:0000259" key="5">
    <source>
        <dbReference type="Pfam" id="PF01625"/>
    </source>
</evidence>
<sequence>MVAHMLDHIATLAGGCFWCTEAVFKEMAGVSDVRPGFMGGTLAHPSYQQVCAGGTGHAEVAQFRFDPAIISYAELLDIFFTMHDPTQLNRQGNDVGEHYRSAIFYHDPEQMAEAKAAVERAALLWDGEIVTEIAEAGPFWEAENYHRDYFAHNRDQPYCAAVVAPKLAKARKMWASKLKPHL</sequence>
<dbReference type="HAMAP" id="MF_01401">
    <property type="entry name" value="MsrA"/>
    <property type="match status" value="1"/>
</dbReference>
<dbReference type="SUPFAM" id="SSF55068">
    <property type="entry name" value="Peptide methionine sulfoxide reductase"/>
    <property type="match status" value="1"/>
</dbReference>
<dbReference type="GO" id="GO:0008113">
    <property type="term" value="F:peptide-methionine (S)-S-oxide reductase activity"/>
    <property type="evidence" value="ECO:0007669"/>
    <property type="project" value="UniProtKB-UniRule"/>
</dbReference>
<comment type="caution">
    <text evidence="6">The sequence shown here is derived from an EMBL/GenBank/DDBJ whole genome shotgun (WGS) entry which is preliminary data.</text>
</comment>
<dbReference type="GO" id="GO:0033744">
    <property type="term" value="F:L-methionine:thioredoxin-disulfide S-oxidoreductase activity"/>
    <property type="evidence" value="ECO:0007669"/>
    <property type="project" value="RHEA"/>
</dbReference>
<comment type="catalytic activity">
    <reaction evidence="2 4">
        <text>L-methionyl-[protein] + [thioredoxin]-disulfide + H2O = L-methionyl-(S)-S-oxide-[protein] + [thioredoxin]-dithiol</text>
        <dbReference type="Rhea" id="RHEA:14217"/>
        <dbReference type="Rhea" id="RHEA-COMP:10698"/>
        <dbReference type="Rhea" id="RHEA-COMP:10700"/>
        <dbReference type="Rhea" id="RHEA-COMP:12313"/>
        <dbReference type="Rhea" id="RHEA-COMP:12315"/>
        <dbReference type="ChEBI" id="CHEBI:15377"/>
        <dbReference type="ChEBI" id="CHEBI:16044"/>
        <dbReference type="ChEBI" id="CHEBI:29950"/>
        <dbReference type="ChEBI" id="CHEBI:44120"/>
        <dbReference type="ChEBI" id="CHEBI:50058"/>
        <dbReference type="EC" id="1.8.4.11"/>
    </reaction>
</comment>
<comment type="function">
    <text evidence="4">Has an important function as a repair enzyme for proteins that have been inactivated by oxidation. Catalyzes the reversible oxidation-reduction of methionine sulfoxide in proteins to methionine.</text>
</comment>
<organism evidence="6 7">
    <name type="scientific">Iodidimonas nitroreducens</name>
    <dbReference type="NCBI Taxonomy" id="1236968"/>
    <lineage>
        <taxon>Bacteria</taxon>
        <taxon>Pseudomonadati</taxon>
        <taxon>Pseudomonadota</taxon>
        <taxon>Alphaproteobacteria</taxon>
        <taxon>Iodidimonadales</taxon>
        <taxon>Iodidimonadaceae</taxon>
        <taxon>Iodidimonas</taxon>
    </lineage>
</organism>
<dbReference type="PANTHER" id="PTHR43774">
    <property type="entry name" value="PEPTIDE METHIONINE SULFOXIDE REDUCTASE"/>
    <property type="match status" value="1"/>
</dbReference>
<dbReference type="EMBL" id="BKCN01000004">
    <property type="protein sequence ID" value="GER03565.1"/>
    <property type="molecule type" value="Genomic_DNA"/>
</dbReference>
<evidence type="ECO:0000313" key="6">
    <source>
        <dbReference type="EMBL" id="GER03565.1"/>
    </source>
</evidence>
<dbReference type="NCBIfam" id="TIGR00401">
    <property type="entry name" value="msrA"/>
    <property type="match status" value="1"/>
</dbReference>
<evidence type="ECO:0000256" key="1">
    <source>
        <dbReference type="ARBA" id="ARBA00023002"/>
    </source>
</evidence>
<evidence type="ECO:0000313" key="7">
    <source>
        <dbReference type="Proteomes" id="UP000324996"/>
    </source>
</evidence>
<name>A0A5A7N7F0_9PROT</name>
<accession>A0A5A7N7F0</accession>
<keyword evidence="1 4" id="KW-0560">Oxidoreductase</keyword>
<evidence type="ECO:0000256" key="4">
    <source>
        <dbReference type="HAMAP-Rule" id="MF_01401"/>
    </source>
</evidence>
<dbReference type="Gene3D" id="3.30.1060.10">
    <property type="entry name" value="Peptide methionine sulphoxide reductase MsrA"/>
    <property type="match status" value="1"/>
</dbReference>
<dbReference type="AlphaFoldDB" id="A0A5A7N7F0"/>
<proteinExistence type="inferred from homology"/>
<dbReference type="Proteomes" id="UP000324996">
    <property type="component" value="Unassembled WGS sequence"/>
</dbReference>
<dbReference type="InterPro" id="IPR002569">
    <property type="entry name" value="Met_Sox_Rdtase_MsrA_dom"/>
</dbReference>
<evidence type="ECO:0000256" key="3">
    <source>
        <dbReference type="ARBA" id="ARBA00048782"/>
    </source>
</evidence>
<evidence type="ECO:0000256" key="2">
    <source>
        <dbReference type="ARBA" id="ARBA00047806"/>
    </source>
</evidence>
<dbReference type="Pfam" id="PF01625">
    <property type="entry name" value="PMSR"/>
    <property type="match status" value="1"/>
</dbReference>